<sequence>MARISADAAGGPNIVAFLDMIAASEIDAYTLAHSDDGYNVLVGSHGPMIREGKSIAPDVRLFGNYVAHPNILNRELNSTAAGRYQLLARYFQPYATQLHLPDFSPVSQDLIAIQQIRERKAIPLILDGQITLAIYACSPIWASLPGNSYGQHQNAISMLVAAYREAGGKVALA</sequence>
<dbReference type="CDD" id="cd00736">
    <property type="entry name" value="lambda_lys-like"/>
    <property type="match status" value="1"/>
</dbReference>
<evidence type="ECO:0000313" key="1">
    <source>
        <dbReference type="EMBL" id="PVX80036.1"/>
    </source>
</evidence>
<gene>
    <name evidence="1" type="ORF">C7402_112223</name>
</gene>
<keyword evidence="2" id="KW-1185">Reference proteome</keyword>
<dbReference type="SUPFAM" id="SSF53955">
    <property type="entry name" value="Lysozyme-like"/>
    <property type="match status" value="1"/>
</dbReference>
<dbReference type="Proteomes" id="UP000245712">
    <property type="component" value="Unassembled WGS sequence"/>
</dbReference>
<dbReference type="Gene3D" id="1.10.530.10">
    <property type="match status" value="1"/>
</dbReference>
<dbReference type="RefSeq" id="WP_116612569.1">
    <property type="nucleotide sequence ID" value="NZ_QEOB01000012.1"/>
</dbReference>
<organism evidence="1 2">
    <name type="scientific">Paraburkholderia unamae</name>
    <dbReference type="NCBI Taxonomy" id="219649"/>
    <lineage>
        <taxon>Bacteria</taxon>
        <taxon>Pseudomonadati</taxon>
        <taxon>Pseudomonadota</taxon>
        <taxon>Betaproteobacteria</taxon>
        <taxon>Burkholderiales</taxon>
        <taxon>Burkholderiaceae</taxon>
        <taxon>Paraburkholderia</taxon>
    </lineage>
</organism>
<protein>
    <submittedName>
        <fullName evidence="1">Muramidase (Phage lysozyme)</fullName>
    </submittedName>
</protein>
<comment type="caution">
    <text evidence="1">The sequence shown here is derived from an EMBL/GenBank/DDBJ whole genome shotgun (WGS) entry which is preliminary data.</text>
</comment>
<evidence type="ECO:0000313" key="2">
    <source>
        <dbReference type="Proteomes" id="UP000245712"/>
    </source>
</evidence>
<proteinExistence type="predicted"/>
<accession>A0ABX5KKM0</accession>
<reference evidence="1 2" key="1">
    <citation type="submission" date="2018-05" db="EMBL/GenBank/DDBJ databases">
        <title>Genomic Encyclopedia of Type Strains, Phase IV (KMG-V): Genome sequencing to study the core and pangenomes of soil and plant-associated prokaryotes.</title>
        <authorList>
            <person name="Whitman W."/>
        </authorList>
    </citation>
    <scope>NUCLEOTIDE SEQUENCE [LARGE SCALE GENOMIC DNA]</scope>
    <source>
        <strain evidence="1 2">SCZa-39</strain>
    </source>
</reference>
<dbReference type="InterPro" id="IPR023346">
    <property type="entry name" value="Lysozyme-like_dom_sf"/>
</dbReference>
<dbReference type="EMBL" id="QEOB01000012">
    <property type="protein sequence ID" value="PVX80036.1"/>
    <property type="molecule type" value="Genomic_DNA"/>
</dbReference>
<name>A0ABX5KKM0_9BURK</name>